<reference evidence="1 2" key="1">
    <citation type="submission" date="2016-07" db="EMBL/GenBank/DDBJ databases">
        <authorList>
            <person name="Townsley L."/>
            <person name="Shank E.A."/>
        </authorList>
    </citation>
    <scope>NUCLEOTIDE SEQUENCE [LARGE SCALE GENOMIC DNA]</scope>
    <source>
        <strain evidence="1 2">CH01</strain>
    </source>
</reference>
<protein>
    <recommendedName>
        <fullName evidence="3">Zinc-finger domain-containing protein</fullName>
    </recommendedName>
</protein>
<dbReference type="Proteomes" id="UP000094580">
    <property type="component" value="Unassembled WGS sequence"/>
</dbReference>
<sequence length="153" mass="17808">MKHLTSDQLLSYQQKKLSNKESLLLEQHLNECISCQAELELLNELDKEWMNPPEFHFSDDLVNEIMKQTESIQITEKTNENKSKTNSKKVRLIHLVLAAAETFLFFQFQLTERITNSNRHVVQTIDQTSSLIEKSEEIKLSIPIPKILKGNKK</sequence>
<proteinExistence type="predicted"/>
<dbReference type="Gene3D" id="1.10.10.1320">
    <property type="entry name" value="Anti-sigma factor, zinc-finger domain"/>
    <property type="match status" value="1"/>
</dbReference>
<accession>A0ABX2ZJW6</accession>
<comment type="caution">
    <text evidence="1">The sequence shown here is derived from an EMBL/GenBank/DDBJ whole genome shotgun (WGS) entry which is preliminary data.</text>
</comment>
<name>A0ABX2ZJW6_9BACI</name>
<dbReference type="InterPro" id="IPR041916">
    <property type="entry name" value="Anti_sigma_zinc_sf"/>
</dbReference>
<evidence type="ECO:0000313" key="2">
    <source>
        <dbReference type="Proteomes" id="UP000094580"/>
    </source>
</evidence>
<dbReference type="RefSeq" id="WP_069035460.1">
    <property type="nucleotide sequence ID" value="NZ_MDKC01000037.1"/>
</dbReference>
<gene>
    <name evidence="1" type="ORF">BED47_14775</name>
</gene>
<dbReference type="EMBL" id="MDKC01000037">
    <property type="protein sequence ID" value="ODG89677.1"/>
    <property type="molecule type" value="Genomic_DNA"/>
</dbReference>
<keyword evidence="2" id="KW-1185">Reference proteome</keyword>
<evidence type="ECO:0008006" key="3">
    <source>
        <dbReference type="Google" id="ProtNLM"/>
    </source>
</evidence>
<organism evidence="1 2">
    <name type="scientific">Gottfriedia luciferensis</name>
    <dbReference type="NCBI Taxonomy" id="178774"/>
    <lineage>
        <taxon>Bacteria</taxon>
        <taxon>Bacillati</taxon>
        <taxon>Bacillota</taxon>
        <taxon>Bacilli</taxon>
        <taxon>Bacillales</taxon>
        <taxon>Bacillaceae</taxon>
        <taxon>Gottfriedia</taxon>
    </lineage>
</organism>
<evidence type="ECO:0000313" key="1">
    <source>
        <dbReference type="EMBL" id="ODG89677.1"/>
    </source>
</evidence>